<organism evidence="2 3">
    <name type="scientific">Glutamicibacter nicotianae</name>
    <name type="common">Arthrobacter nicotianae</name>
    <dbReference type="NCBI Taxonomy" id="37929"/>
    <lineage>
        <taxon>Bacteria</taxon>
        <taxon>Bacillati</taxon>
        <taxon>Actinomycetota</taxon>
        <taxon>Actinomycetes</taxon>
        <taxon>Micrococcales</taxon>
        <taxon>Micrococcaceae</taxon>
        <taxon>Glutamicibacter</taxon>
    </lineage>
</organism>
<gene>
    <name evidence="2" type="ORF">ANI01nite_15640</name>
</gene>
<keyword evidence="1" id="KW-1133">Transmembrane helix</keyword>
<dbReference type="EMBL" id="BJNE01000005">
    <property type="protein sequence ID" value="GEC12361.1"/>
    <property type="molecule type" value="Genomic_DNA"/>
</dbReference>
<keyword evidence="1" id="KW-0472">Membrane</keyword>
<comment type="caution">
    <text evidence="2">The sequence shown here is derived from an EMBL/GenBank/DDBJ whole genome shotgun (WGS) entry which is preliminary data.</text>
</comment>
<accession>A0ABQ0RKL6</accession>
<dbReference type="Proteomes" id="UP000316242">
    <property type="component" value="Unassembled WGS sequence"/>
</dbReference>
<feature type="transmembrane region" description="Helical" evidence="1">
    <location>
        <begin position="15"/>
        <end position="36"/>
    </location>
</feature>
<protein>
    <submittedName>
        <fullName evidence="2">Uncharacterized protein</fullName>
    </submittedName>
</protein>
<keyword evidence="1" id="KW-0812">Transmembrane</keyword>
<keyword evidence="3" id="KW-1185">Reference proteome</keyword>
<proteinExistence type="predicted"/>
<evidence type="ECO:0000256" key="1">
    <source>
        <dbReference type="SAM" id="Phobius"/>
    </source>
</evidence>
<evidence type="ECO:0000313" key="2">
    <source>
        <dbReference type="EMBL" id="GEC12361.1"/>
    </source>
</evidence>
<evidence type="ECO:0000313" key="3">
    <source>
        <dbReference type="Proteomes" id="UP000316242"/>
    </source>
</evidence>
<sequence length="89" mass="9836">MNGEVEKSMNFDATLITAVVTLIVLAVATAVLVIRYKRTHQAEIRQALIAKARKRGVASPEDLSNHDLALQIRAAKRQRKQDGKDLKTA</sequence>
<reference evidence="2 3" key="1">
    <citation type="submission" date="2019-06" db="EMBL/GenBank/DDBJ databases">
        <title>Whole genome shotgun sequence of Glutamicibacter nicotianae NBRC 14234.</title>
        <authorList>
            <person name="Hosoyama A."/>
            <person name="Uohara A."/>
            <person name="Ohji S."/>
            <person name="Ichikawa N."/>
        </authorList>
    </citation>
    <scope>NUCLEOTIDE SEQUENCE [LARGE SCALE GENOMIC DNA]</scope>
    <source>
        <strain evidence="2 3">NBRC 14234</strain>
    </source>
</reference>
<name>A0ABQ0RKL6_GLUNI</name>